<reference evidence="2" key="1">
    <citation type="submission" date="2017-04" db="EMBL/GenBank/DDBJ databases">
        <title>Function of individual gut microbiota members based on whole genome sequencing of pure cultures obtained from chicken caecum.</title>
        <authorList>
            <person name="Medvecky M."/>
            <person name="Cejkova D."/>
            <person name="Polansky O."/>
            <person name="Karasova D."/>
            <person name="Kubasova T."/>
            <person name="Cizek A."/>
            <person name="Rychlik I."/>
        </authorList>
    </citation>
    <scope>NUCLEOTIDE SEQUENCE [LARGE SCALE GENOMIC DNA]</scope>
    <source>
        <strain evidence="2">An178</strain>
    </source>
</reference>
<gene>
    <name evidence="1" type="ORF">B5F14_03235</name>
</gene>
<proteinExistence type="predicted"/>
<dbReference type="Proteomes" id="UP000195447">
    <property type="component" value="Unassembled WGS sequence"/>
</dbReference>
<organism evidence="1 2">
    <name type="scientific">Faecalitalea cylindroides</name>
    <dbReference type="NCBI Taxonomy" id="39483"/>
    <lineage>
        <taxon>Bacteria</taxon>
        <taxon>Bacillati</taxon>
        <taxon>Bacillota</taxon>
        <taxon>Erysipelotrichia</taxon>
        <taxon>Erysipelotrichales</taxon>
        <taxon>Erysipelotrichaceae</taxon>
        <taxon>Faecalitalea</taxon>
    </lineage>
</organism>
<evidence type="ECO:0000313" key="2">
    <source>
        <dbReference type="Proteomes" id="UP000195447"/>
    </source>
</evidence>
<keyword evidence="2" id="KW-1185">Reference proteome</keyword>
<accession>A0A1Y4M0C7</accession>
<name>A0A1Y4M0C7_9FIRM</name>
<sequence length="61" mass="7119">MDSSLMYYQNLKQSLNALKSKIADTVSDINERSYVLQAIDELCLLCDQQIQEINIHVHQHR</sequence>
<dbReference type="AlphaFoldDB" id="A0A1Y4M0C7"/>
<protein>
    <submittedName>
        <fullName evidence="1">Uncharacterized protein</fullName>
    </submittedName>
</protein>
<dbReference type="EMBL" id="NFKM01000004">
    <property type="protein sequence ID" value="OUP61339.1"/>
    <property type="molecule type" value="Genomic_DNA"/>
</dbReference>
<dbReference type="RefSeq" id="WP_035401973.1">
    <property type="nucleotide sequence ID" value="NZ_CABKSV010000057.1"/>
</dbReference>
<comment type="caution">
    <text evidence="1">The sequence shown here is derived from an EMBL/GenBank/DDBJ whole genome shotgun (WGS) entry which is preliminary data.</text>
</comment>
<evidence type="ECO:0000313" key="1">
    <source>
        <dbReference type="EMBL" id="OUP61339.1"/>
    </source>
</evidence>